<evidence type="ECO:0000313" key="2">
    <source>
        <dbReference type="WBParaSite" id="ES5_v2.g11669.t1"/>
    </source>
</evidence>
<name>A0AC34F3X1_9BILA</name>
<organism evidence="1 2">
    <name type="scientific">Panagrolaimus sp. ES5</name>
    <dbReference type="NCBI Taxonomy" id="591445"/>
    <lineage>
        <taxon>Eukaryota</taxon>
        <taxon>Metazoa</taxon>
        <taxon>Ecdysozoa</taxon>
        <taxon>Nematoda</taxon>
        <taxon>Chromadorea</taxon>
        <taxon>Rhabditida</taxon>
        <taxon>Tylenchina</taxon>
        <taxon>Panagrolaimomorpha</taxon>
        <taxon>Panagrolaimoidea</taxon>
        <taxon>Panagrolaimidae</taxon>
        <taxon>Panagrolaimus</taxon>
    </lineage>
</organism>
<accession>A0AC34F3X1</accession>
<sequence length="78" mass="9269">MSKLNLKWLFFVIFFVFHVKCETELERLHANLENSTIELLDYIKAEDERNETGMAWNWLAELVDDFGHRHLGSDALEK</sequence>
<dbReference type="Proteomes" id="UP000887579">
    <property type="component" value="Unplaced"/>
</dbReference>
<dbReference type="WBParaSite" id="ES5_v2.g11669.t1">
    <property type="protein sequence ID" value="ES5_v2.g11669.t1"/>
    <property type="gene ID" value="ES5_v2.g11669"/>
</dbReference>
<proteinExistence type="predicted"/>
<reference evidence="2" key="1">
    <citation type="submission" date="2022-11" db="UniProtKB">
        <authorList>
            <consortium name="WormBaseParasite"/>
        </authorList>
    </citation>
    <scope>IDENTIFICATION</scope>
</reference>
<protein>
    <submittedName>
        <fullName evidence="2">Uncharacterized protein</fullName>
    </submittedName>
</protein>
<evidence type="ECO:0000313" key="1">
    <source>
        <dbReference type="Proteomes" id="UP000887579"/>
    </source>
</evidence>